<keyword evidence="3" id="KW-1185">Reference proteome</keyword>
<dbReference type="RefSeq" id="WP_237381400.1">
    <property type="nucleotide sequence ID" value="NZ_CP071793.1"/>
</dbReference>
<evidence type="ECO:0000256" key="1">
    <source>
        <dbReference type="SAM" id="MobiDB-lite"/>
    </source>
</evidence>
<evidence type="ECO:0000313" key="3">
    <source>
        <dbReference type="Proteomes" id="UP000663929"/>
    </source>
</evidence>
<gene>
    <name evidence="2" type="ORF">J3U87_02270</name>
</gene>
<reference evidence="2" key="1">
    <citation type="submission" date="2021-03" db="EMBL/GenBank/DDBJ databases">
        <title>Acanthopleuribacteraceae sp. M133.</title>
        <authorList>
            <person name="Wang G."/>
        </authorList>
    </citation>
    <scope>NUCLEOTIDE SEQUENCE</scope>
    <source>
        <strain evidence="2">M133</strain>
    </source>
</reference>
<feature type="region of interest" description="Disordered" evidence="1">
    <location>
        <begin position="173"/>
        <end position="218"/>
    </location>
</feature>
<evidence type="ECO:0000313" key="2">
    <source>
        <dbReference type="EMBL" id="QTD51268.1"/>
    </source>
</evidence>
<accession>A0A8A4TQJ1</accession>
<dbReference type="KEGG" id="scor:J3U87_02270"/>
<name>A0A8A4TQJ1_SULCO</name>
<feature type="compositionally biased region" description="Basic and acidic residues" evidence="1">
    <location>
        <begin position="203"/>
        <end position="212"/>
    </location>
</feature>
<sequence>MCNNISDKMNNQPTTNFSRYQIRHVTANWTHPKKPDGTHRSLASHESYLSATASFRAHIVDLVNQGQYASRQEALTQLAQLAPQADHYMPYFSMPDHVQAYDLKKGGVPISPVFADVEDLLDYLVENLPLHEGVKGTHQDWRQELELSWNPRKAWPALGQPFSQGFHYGSGPFAEQSTVSPKKKPVRTKATPTVQAPGSGQVRDSRSTEKPTIDPTPILASEAPAAKGTLCPWPSHFFSTATTVSNTDLTAIPAY</sequence>
<dbReference type="EMBL" id="CP071793">
    <property type="protein sequence ID" value="QTD51268.1"/>
    <property type="molecule type" value="Genomic_DNA"/>
</dbReference>
<organism evidence="2 3">
    <name type="scientific">Sulfidibacter corallicola</name>
    <dbReference type="NCBI Taxonomy" id="2818388"/>
    <lineage>
        <taxon>Bacteria</taxon>
        <taxon>Pseudomonadati</taxon>
        <taxon>Acidobacteriota</taxon>
        <taxon>Holophagae</taxon>
        <taxon>Acanthopleuribacterales</taxon>
        <taxon>Acanthopleuribacteraceae</taxon>
        <taxon>Sulfidibacter</taxon>
    </lineage>
</organism>
<proteinExistence type="predicted"/>
<dbReference type="Proteomes" id="UP000663929">
    <property type="component" value="Chromosome"/>
</dbReference>
<dbReference type="AlphaFoldDB" id="A0A8A4TQJ1"/>
<protein>
    <submittedName>
        <fullName evidence="2">Uncharacterized protein</fullName>
    </submittedName>
</protein>